<keyword evidence="6" id="KW-1185">Reference proteome</keyword>
<dbReference type="AlphaFoldDB" id="A0A226EMD2"/>
<dbReference type="CDD" id="cd00024">
    <property type="entry name" value="CD_CSD"/>
    <property type="match status" value="1"/>
</dbReference>
<dbReference type="PROSITE" id="PS00598">
    <property type="entry name" value="CHROMO_1"/>
    <property type="match status" value="1"/>
</dbReference>
<dbReference type="InterPro" id="IPR023780">
    <property type="entry name" value="Chromo_domain"/>
</dbReference>
<dbReference type="PROSITE" id="PS50013">
    <property type="entry name" value="CHROMO_2"/>
    <property type="match status" value="1"/>
</dbReference>
<accession>A0A226EMD2</accession>
<dbReference type="SMART" id="SM00298">
    <property type="entry name" value="CHROMO"/>
    <property type="match status" value="1"/>
</dbReference>
<feature type="region of interest" description="Disordered" evidence="3">
    <location>
        <begin position="1"/>
        <end position="135"/>
    </location>
</feature>
<feature type="region of interest" description="Disordered" evidence="3">
    <location>
        <begin position="193"/>
        <end position="235"/>
    </location>
</feature>
<dbReference type="EMBL" id="LNIX01000003">
    <property type="protein sequence ID" value="OXA58802.1"/>
    <property type="molecule type" value="Genomic_DNA"/>
</dbReference>
<dbReference type="InterPro" id="IPR000953">
    <property type="entry name" value="Chromo/chromo_shadow_dom"/>
</dbReference>
<dbReference type="InterPro" id="IPR023779">
    <property type="entry name" value="Chromodomain_CS"/>
</dbReference>
<comment type="caution">
    <text evidence="5">The sequence shown here is derived from an EMBL/GenBank/DDBJ whole genome shotgun (WGS) entry which is preliminary data.</text>
</comment>
<feature type="compositionally biased region" description="Acidic residues" evidence="3">
    <location>
        <begin position="46"/>
        <end position="57"/>
    </location>
</feature>
<comment type="subcellular location">
    <subcellularLocation>
        <location evidence="1">Nucleus</location>
    </subcellularLocation>
</comment>
<feature type="compositionally biased region" description="Basic residues" evidence="3">
    <location>
        <begin position="1"/>
        <end position="14"/>
    </location>
</feature>
<evidence type="ECO:0000256" key="2">
    <source>
        <dbReference type="ARBA" id="ARBA00023242"/>
    </source>
</evidence>
<feature type="compositionally biased region" description="Low complexity" evidence="3">
    <location>
        <begin position="87"/>
        <end position="100"/>
    </location>
</feature>
<organism evidence="5 6">
    <name type="scientific">Folsomia candida</name>
    <name type="common">Springtail</name>
    <dbReference type="NCBI Taxonomy" id="158441"/>
    <lineage>
        <taxon>Eukaryota</taxon>
        <taxon>Metazoa</taxon>
        <taxon>Ecdysozoa</taxon>
        <taxon>Arthropoda</taxon>
        <taxon>Hexapoda</taxon>
        <taxon>Collembola</taxon>
        <taxon>Entomobryomorpha</taxon>
        <taxon>Isotomoidea</taxon>
        <taxon>Isotomidae</taxon>
        <taxon>Proisotominae</taxon>
        <taxon>Folsomia</taxon>
    </lineage>
</organism>
<dbReference type="InterPro" id="IPR051219">
    <property type="entry name" value="Heterochromatin_chromo-domain"/>
</dbReference>
<dbReference type="InterPro" id="IPR016197">
    <property type="entry name" value="Chromo-like_dom_sf"/>
</dbReference>
<dbReference type="GO" id="GO:0005634">
    <property type="term" value="C:nucleus"/>
    <property type="evidence" value="ECO:0007669"/>
    <property type="project" value="UniProtKB-SubCell"/>
</dbReference>
<name>A0A226EMD2_FOLCA</name>
<feature type="compositionally biased region" description="Acidic residues" evidence="3">
    <location>
        <begin position="26"/>
        <end position="37"/>
    </location>
</feature>
<dbReference type="PANTHER" id="PTHR22812">
    <property type="entry name" value="CHROMOBOX PROTEIN"/>
    <property type="match status" value="1"/>
</dbReference>
<dbReference type="Proteomes" id="UP000198287">
    <property type="component" value="Unassembled WGS sequence"/>
</dbReference>
<dbReference type="Gene3D" id="2.40.50.40">
    <property type="match status" value="1"/>
</dbReference>
<sequence>MVKSKKSGGGRKGKAVPIKAKAKVVEEEEFEEEEEQGSQDNGKDDHDDESSEPEENDAPPAKRSKTTTPAKKGKAGPASSKKGKTEPAASKKGKAGPASKTKQPAAANKGRPKKSVEKPAAVDSESDDADSDTDYEVDSLLDVKYNRNGTKEFLVKWIGYPKSQATWEPEGNLNCPEKLEAFSKKLDAMKQVSTKSLRTDRKQTQVYQDSTRNKGVRTSRRFANSPRTTYHGQDE</sequence>
<evidence type="ECO:0000256" key="3">
    <source>
        <dbReference type="SAM" id="MobiDB-lite"/>
    </source>
</evidence>
<protein>
    <submittedName>
        <fullName evidence="5">Chromobox protein 5</fullName>
    </submittedName>
</protein>
<dbReference type="STRING" id="158441.A0A226EMD2"/>
<feature type="compositionally biased region" description="Low complexity" evidence="3">
    <location>
        <begin position="58"/>
        <end position="80"/>
    </location>
</feature>
<proteinExistence type="predicted"/>
<dbReference type="GO" id="GO:0005694">
    <property type="term" value="C:chromosome"/>
    <property type="evidence" value="ECO:0007669"/>
    <property type="project" value="UniProtKB-ARBA"/>
</dbReference>
<feature type="domain" description="Chromo" evidence="4">
    <location>
        <begin position="135"/>
        <end position="194"/>
    </location>
</feature>
<reference evidence="5 6" key="1">
    <citation type="submission" date="2015-12" db="EMBL/GenBank/DDBJ databases">
        <title>The genome of Folsomia candida.</title>
        <authorList>
            <person name="Faddeeva A."/>
            <person name="Derks M.F."/>
            <person name="Anvar Y."/>
            <person name="Smit S."/>
            <person name="Van Straalen N."/>
            <person name="Roelofs D."/>
        </authorList>
    </citation>
    <scope>NUCLEOTIDE SEQUENCE [LARGE SCALE GENOMIC DNA]</scope>
    <source>
        <strain evidence="5 6">VU population</strain>
        <tissue evidence="5">Whole body</tissue>
    </source>
</reference>
<gene>
    <name evidence="5" type="ORF">Fcan01_07998</name>
</gene>
<dbReference type="Pfam" id="PF00385">
    <property type="entry name" value="Chromo"/>
    <property type="match status" value="1"/>
</dbReference>
<dbReference type="OMA" id="REFQIKW"/>
<feature type="compositionally biased region" description="Acidic residues" evidence="3">
    <location>
        <begin position="124"/>
        <end position="135"/>
    </location>
</feature>
<dbReference type="OrthoDB" id="5376140at2759"/>
<feature type="compositionally biased region" description="Polar residues" evidence="3">
    <location>
        <begin position="221"/>
        <end position="235"/>
    </location>
</feature>
<dbReference type="SUPFAM" id="SSF54160">
    <property type="entry name" value="Chromo domain-like"/>
    <property type="match status" value="1"/>
</dbReference>
<evidence type="ECO:0000259" key="4">
    <source>
        <dbReference type="PROSITE" id="PS50013"/>
    </source>
</evidence>
<evidence type="ECO:0000256" key="1">
    <source>
        <dbReference type="ARBA" id="ARBA00004123"/>
    </source>
</evidence>
<keyword evidence="2" id="KW-0539">Nucleus</keyword>
<evidence type="ECO:0000313" key="5">
    <source>
        <dbReference type="EMBL" id="OXA58802.1"/>
    </source>
</evidence>
<evidence type="ECO:0000313" key="6">
    <source>
        <dbReference type="Proteomes" id="UP000198287"/>
    </source>
</evidence>